<dbReference type="InterPro" id="IPR001453">
    <property type="entry name" value="MoaB/Mog_dom"/>
</dbReference>
<evidence type="ECO:0000259" key="2">
    <source>
        <dbReference type="SMART" id="SM00852"/>
    </source>
</evidence>
<gene>
    <name evidence="3" type="ORF">FOF44_02180</name>
</gene>
<dbReference type="PANTHER" id="PTHR13939:SF0">
    <property type="entry name" value="NMN AMIDOHYDROLASE-LIKE PROTEIN YFAY"/>
    <property type="match status" value="1"/>
</dbReference>
<dbReference type="AlphaFoldDB" id="A0A557PFI1"/>
<dbReference type="SUPFAM" id="SSF53218">
    <property type="entry name" value="Molybdenum cofactor biosynthesis proteins"/>
    <property type="match status" value="1"/>
</dbReference>
<evidence type="ECO:0000256" key="1">
    <source>
        <dbReference type="HAMAP-Rule" id="MF_00226"/>
    </source>
</evidence>
<dbReference type="HAMAP" id="MF_00226_B">
    <property type="entry name" value="CinA_B"/>
    <property type="match status" value="1"/>
</dbReference>
<dbReference type="SMART" id="SM00852">
    <property type="entry name" value="MoCF_biosynth"/>
    <property type="match status" value="1"/>
</dbReference>
<name>A0A557PFI1_9VIBR</name>
<organism evidence="3 4">
    <name type="scientific">Vibrio algivorus</name>
    <dbReference type="NCBI Taxonomy" id="1667024"/>
    <lineage>
        <taxon>Bacteria</taxon>
        <taxon>Pseudomonadati</taxon>
        <taxon>Pseudomonadota</taxon>
        <taxon>Gammaproteobacteria</taxon>
        <taxon>Vibrionales</taxon>
        <taxon>Vibrionaceae</taxon>
        <taxon>Vibrio</taxon>
    </lineage>
</organism>
<proteinExistence type="inferred from homology"/>
<feature type="domain" description="MoaB/Mog" evidence="2">
    <location>
        <begin position="5"/>
        <end position="172"/>
    </location>
</feature>
<dbReference type="RefSeq" id="WP_144387334.1">
    <property type="nucleotide sequence ID" value="NZ_CANNCB010000001.1"/>
</dbReference>
<dbReference type="Gene3D" id="3.40.980.10">
    <property type="entry name" value="MoaB/Mog-like domain"/>
    <property type="match status" value="1"/>
</dbReference>
<sequence length="400" mass="44446">MIKVSMLSTGEEVLHGDIVDTNASWLSELFFEQGFAIHYRSTVGDQLEELENEITALSLKSDVVIVNGGLGPTTDDLSALAAARALGVELELNQEWLEIMTNYFARLGRPMAASNDKQAMLPVGAEMLNNPVGTACGFSIELNNAVVFFTPGVPFEFKRMTTDEILPRLKQRFPNVERLECNKVYTFGLGESGIADRLKSVKLPDGFSLGYRSYMPFIEVKIFSPYQDQNIEQVIEIISGELADFTLSINQPLIAAVGHLLDHSQTQISALEQVTGGEVARSLSLDAKAQEQFVQSVVDNKAQPLSELQDALLIADEYRQDTQSDIVVSSFRMEDGSIALVLISAEYHFAQQVSFTRDYPLKSQQILLSTLILDMVRRYLQQISMLATLSHFERLAFIEG</sequence>
<protein>
    <recommendedName>
        <fullName evidence="1">CinA-like protein</fullName>
    </recommendedName>
</protein>
<dbReference type="PIRSF" id="PIRSF006728">
    <property type="entry name" value="CinA"/>
    <property type="match status" value="1"/>
</dbReference>
<dbReference type="OrthoDB" id="9801454at2"/>
<dbReference type="InterPro" id="IPR036425">
    <property type="entry name" value="MoaB/Mog-like_dom_sf"/>
</dbReference>
<reference evidence="3 4" key="1">
    <citation type="submission" date="2019-07" db="EMBL/GenBank/DDBJ databases">
        <title>The draft genome sequence of Vibrio algivorus M1486.</title>
        <authorList>
            <person name="Meng X."/>
        </authorList>
    </citation>
    <scope>NUCLEOTIDE SEQUENCE [LARGE SCALE GENOMIC DNA]</scope>
    <source>
        <strain evidence="3 4">M1486</strain>
    </source>
</reference>
<comment type="caution">
    <text evidence="3">The sequence shown here is derived from an EMBL/GenBank/DDBJ whole genome shotgun (WGS) entry which is preliminary data.</text>
</comment>
<dbReference type="NCBIfam" id="TIGR00177">
    <property type="entry name" value="molyb_syn"/>
    <property type="match status" value="1"/>
</dbReference>
<accession>A0A557PFI1</accession>
<dbReference type="InterPro" id="IPR050101">
    <property type="entry name" value="CinA"/>
</dbReference>
<evidence type="ECO:0000313" key="3">
    <source>
        <dbReference type="EMBL" id="TVO39419.1"/>
    </source>
</evidence>
<dbReference type="EMBL" id="VMKJ01000002">
    <property type="protein sequence ID" value="TVO39419.1"/>
    <property type="molecule type" value="Genomic_DNA"/>
</dbReference>
<dbReference type="Pfam" id="PF00994">
    <property type="entry name" value="MoCF_biosynth"/>
    <property type="match status" value="1"/>
</dbReference>
<dbReference type="InterPro" id="IPR008135">
    <property type="entry name" value="Competence-induced_CinA"/>
</dbReference>
<evidence type="ECO:0000313" key="4">
    <source>
        <dbReference type="Proteomes" id="UP000319828"/>
    </source>
</evidence>
<dbReference type="NCBIfam" id="TIGR00200">
    <property type="entry name" value="cinA_nterm"/>
    <property type="match status" value="1"/>
</dbReference>
<dbReference type="Proteomes" id="UP000319828">
    <property type="component" value="Unassembled WGS sequence"/>
</dbReference>
<dbReference type="CDD" id="cd00885">
    <property type="entry name" value="cinA"/>
    <property type="match status" value="1"/>
</dbReference>
<comment type="similarity">
    <text evidence="1">Belongs to the CinA family.</text>
</comment>
<dbReference type="PANTHER" id="PTHR13939">
    <property type="entry name" value="NICOTINAMIDE-NUCLEOTIDE AMIDOHYDROLASE PNCC"/>
    <property type="match status" value="1"/>
</dbReference>